<gene>
    <name evidence="1" type="ORF">MBAV_001709</name>
</gene>
<sequence length="61" mass="7189">MVDKYTSYNDSTSDILLSNVKIESRCNEGTFESLLHKKLMNKTAIQKARIKYNLTRKYRET</sequence>
<feature type="non-terminal residue" evidence="1">
    <location>
        <position position="61"/>
    </location>
</feature>
<accession>A0A0F3GVV7</accession>
<comment type="caution">
    <text evidence="1">The sequence shown here is derived from an EMBL/GenBank/DDBJ whole genome shotgun (WGS) entry which is preliminary data.</text>
</comment>
<proteinExistence type="predicted"/>
<name>A0A0F3GVV7_9BACT</name>
<dbReference type="AlphaFoldDB" id="A0A0F3GVV7"/>
<dbReference type="EMBL" id="LACI01000737">
    <property type="protein sequence ID" value="KJU86114.1"/>
    <property type="molecule type" value="Genomic_DNA"/>
</dbReference>
<keyword evidence="2" id="KW-1185">Reference proteome</keyword>
<evidence type="ECO:0000313" key="2">
    <source>
        <dbReference type="Proteomes" id="UP000033423"/>
    </source>
</evidence>
<dbReference type="Proteomes" id="UP000033423">
    <property type="component" value="Unassembled WGS sequence"/>
</dbReference>
<reference evidence="1 2" key="1">
    <citation type="submission" date="2015-02" db="EMBL/GenBank/DDBJ databases">
        <title>Single-cell genomics of uncultivated deep-branching MTB reveals a conserved set of magnetosome genes.</title>
        <authorList>
            <person name="Kolinko S."/>
            <person name="Richter M."/>
            <person name="Glockner F.O."/>
            <person name="Brachmann A."/>
            <person name="Schuler D."/>
        </authorList>
    </citation>
    <scope>NUCLEOTIDE SEQUENCE [LARGE SCALE GENOMIC DNA]</scope>
    <source>
        <strain evidence="1">TM-1</strain>
    </source>
</reference>
<evidence type="ECO:0000313" key="1">
    <source>
        <dbReference type="EMBL" id="KJU86114.1"/>
    </source>
</evidence>
<protein>
    <submittedName>
        <fullName evidence="1">Uncharacterized protein</fullName>
    </submittedName>
</protein>
<organism evidence="1 2">
    <name type="scientific">Candidatus Magnetobacterium bavaricum</name>
    <dbReference type="NCBI Taxonomy" id="29290"/>
    <lineage>
        <taxon>Bacteria</taxon>
        <taxon>Pseudomonadati</taxon>
        <taxon>Nitrospirota</taxon>
        <taxon>Thermodesulfovibrionia</taxon>
        <taxon>Thermodesulfovibrionales</taxon>
        <taxon>Candidatus Magnetobacteriaceae</taxon>
        <taxon>Candidatus Magnetobacterium</taxon>
    </lineage>
</organism>